<dbReference type="SUPFAM" id="SSF54001">
    <property type="entry name" value="Cysteine proteinases"/>
    <property type="match status" value="1"/>
</dbReference>
<evidence type="ECO:0000256" key="2">
    <source>
        <dbReference type="ARBA" id="ARBA00023157"/>
    </source>
</evidence>
<proteinExistence type="inferred from homology"/>
<evidence type="ECO:0000256" key="1">
    <source>
        <dbReference type="ARBA" id="ARBA00008455"/>
    </source>
</evidence>
<dbReference type="Gene3D" id="1.10.287.2250">
    <property type="match status" value="1"/>
</dbReference>
<dbReference type="SMART" id="SM00848">
    <property type="entry name" value="Inhibitor_I29"/>
    <property type="match status" value="1"/>
</dbReference>
<comment type="similarity">
    <text evidence="1">Belongs to the peptidase C1 family.</text>
</comment>
<dbReference type="PROSITE" id="PS00639">
    <property type="entry name" value="THIOL_PROTEASE_HIS"/>
    <property type="match status" value="1"/>
</dbReference>
<feature type="domain" description="Cathepsin propeptide inhibitor" evidence="5">
    <location>
        <begin position="28"/>
        <end position="86"/>
    </location>
</feature>
<dbReference type="InterPro" id="IPR025660">
    <property type="entry name" value="Pept_his_AS"/>
</dbReference>
<dbReference type="Pfam" id="PF00112">
    <property type="entry name" value="Peptidase_C1"/>
    <property type="match status" value="1"/>
</dbReference>
<evidence type="ECO:0000256" key="3">
    <source>
        <dbReference type="SAM" id="SignalP"/>
    </source>
</evidence>
<dbReference type="Gene3D" id="3.90.70.10">
    <property type="entry name" value="Cysteine proteinases"/>
    <property type="match status" value="1"/>
</dbReference>
<dbReference type="PANTHER" id="PTHR12411">
    <property type="entry name" value="CYSTEINE PROTEASE FAMILY C1-RELATED"/>
    <property type="match status" value="1"/>
</dbReference>
<evidence type="ECO:0000259" key="5">
    <source>
        <dbReference type="SMART" id="SM00848"/>
    </source>
</evidence>
<keyword evidence="7" id="KW-1185">Reference proteome</keyword>
<reference evidence="6 7" key="1">
    <citation type="journal article" date="2022" name="Allergy">
        <title>Genome assembly and annotation of Periplaneta americana reveal a comprehensive cockroach allergen profile.</title>
        <authorList>
            <person name="Wang L."/>
            <person name="Xiong Q."/>
            <person name="Saelim N."/>
            <person name="Wang L."/>
            <person name="Nong W."/>
            <person name="Wan A.T."/>
            <person name="Shi M."/>
            <person name="Liu X."/>
            <person name="Cao Q."/>
            <person name="Hui J.H.L."/>
            <person name="Sookrung N."/>
            <person name="Leung T.F."/>
            <person name="Tungtrongchitr A."/>
            <person name="Tsui S.K.W."/>
        </authorList>
    </citation>
    <scope>NUCLEOTIDE SEQUENCE [LARGE SCALE GENOMIC DNA]</scope>
    <source>
        <strain evidence="6">PWHHKU_190912</strain>
    </source>
</reference>
<organism evidence="6 7">
    <name type="scientific">Periplaneta americana</name>
    <name type="common">American cockroach</name>
    <name type="synonym">Blatta americana</name>
    <dbReference type="NCBI Taxonomy" id="6978"/>
    <lineage>
        <taxon>Eukaryota</taxon>
        <taxon>Metazoa</taxon>
        <taxon>Ecdysozoa</taxon>
        <taxon>Arthropoda</taxon>
        <taxon>Hexapoda</taxon>
        <taxon>Insecta</taxon>
        <taxon>Pterygota</taxon>
        <taxon>Neoptera</taxon>
        <taxon>Polyneoptera</taxon>
        <taxon>Dictyoptera</taxon>
        <taxon>Blattodea</taxon>
        <taxon>Blattoidea</taxon>
        <taxon>Blattidae</taxon>
        <taxon>Blattinae</taxon>
        <taxon>Periplaneta</taxon>
    </lineage>
</organism>
<feature type="domain" description="Peptidase C1A papain C-terminal" evidence="4">
    <location>
        <begin position="68"/>
        <end position="272"/>
    </location>
</feature>
<keyword evidence="2" id="KW-1015">Disulfide bond</keyword>
<dbReference type="InterPro" id="IPR000668">
    <property type="entry name" value="Peptidase_C1A_C"/>
</dbReference>
<dbReference type="InterPro" id="IPR025661">
    <property type="entry name" value="Pept_asp_AS"/>
</dbReference>
<evidence type="ECO:0008006" key="8">
    <source>
        <dbReference type="Google" id="ProtNLM"/>
    </source>
</evidence>
<accession>A0ABQ8TBW2</accession>
<dbReference type="Proteomes" id="UP001148838">
    <property type="component" value="Unassembled WGS sequence"/>
</dbReference>
<dbReference type="InterPro" id="IPR039417">
    <property type="entry name" value="Peptidase_C1A_papain-like"/>
</dbReference>
<evidence type="ECO:0000313" key="7">
    <source>
        <dbReference type="Proteomes" id="UP001148838"/>
    </source>
</evidence>
<evidence type="ECO:0000259" key="4">
    <source>
        <dbReference type="SMART" id="SM00645"/>
    </source>
</evidence>
<comment type="caution">
    <text evidence="6">The sequence shown here is derived from an EMBL/GenBank/DDBJ whole genome shotgun (WGS) entry which is preliminary data.</text>
</comment>
<dbReference type="SMART" id="SM00645">
    <property type="entry name" value="Pept_C1"/>
    <property type="match status" value="1"/>
</dbReference>
<dbReference type="PROSITE" id="PS00640">
    <property type="entry name" value="THIOL_PROTEASE_ASN"/>
    <property type="match status" value="1"/>
</dbReference>
<name>A0ABQ8TBW2_PERAM</name>
<sequence length="273" mass="30441">MRSLMIMLLAAVTAIQGFSLFELALDEWEVFKVKYGKTYSPEEEMLRLDIFLDNVERINKHNEEYARGLHTFTLRINRFADMTGALEGQHFRKTGKLISLSEQNLIDCSGEYGNNGCEGGLMDNSFTYVKENHGIDTEESYPYEAQNDTCRFNLEHVGATDVGFVDLKSGSEADLQAAVATVGPISVGVDARSLSFTSYDGGVYYTTFCSSAIQYLDHAVLAVGYGKDEKTGEDYWLVKNSWGEDWGISGYMKMARNRNNSCGIATMASYPLV</sequence>
<protein>
    <recommendedName>
        <fullName evidence="8">Cathepsin L</fullName>
    </recommendedName>
</protein>
<gene>
    <name evidence="6" type="ORF">ANN_05830</name>
</gene>
<keyword evidence="3" id="KW-0732">Signal</keyword>
<feature type="signal peptide" evidence="3">
    <location>
        <begin position="1"/>
        <end position="17"/>
    </location>
</feature>
<dbReference type="CDD" id="cd02248">
    <property type="entry name" value="Peptidase_C1A"/>
    <property type="match status" value="1"/>
</dbReference>
<dbReference type="InterPro" id="IPR038765">
    <property type="entry name" value="Papain-like_cys_pep_sf"/>
</dbReference>
<feature type="chain" id="PRO_5045160615" description="Cathepsin L" evidence="3">
    <location>
        <begin position="18"/>
        <end position="273"/>
    </location>
</feature>
<dbReference type="InterPro" id="IPR013201">
    <property type="entry name" value="Prot_inhib_I29"/>
</dbReference>
<dbReference type="InterPro" id="IPR013128">
    <property type="entry name" value="Peptidase_C1A"/>
</dbReference>
<dbReference type="EMBL" id="JAJSOF020000011">
    <property type="protein sequence ID" value="KAJ4444041.1"/>
    <property type="molecule type" value="Genomic_DNA"/>
</dbReference>
<evidence type="ECO:0000313" key="6">
    <source>
        <dbReference type="EMBL" id="KAJ4444041.1"/>
    </source>
</evidence>